<sequence length="242" mass="26747">MLEYGTPGTLPPLERILDHARRLAVPAGHLAVDNALSRAQFLFWAHNIWDVARSLVEHDSALLPDRELLEARAADVGAQPGMSSFSEPELAELAGAFEVYRTRYATTSAAAQVIDELFVPQLLEVELGFQGIGARYPRRPRIDGGDAHESRLLGHCRTAHTRYTQAKTSVTDLVYRQVCRSLDQLRGCPSPTNAVVARYDLLIRLYNQRHPGSSVPLLHIPADTFTRHPTDPARPEGQSPSA</sequence>
<gene>
    <name evidence="2" type="ORF">CFP71_40620</name>
</gene>
<evidence type="ECO:0000313" key="3">
    <source>
        <dbReference type="Proteomes" id="UP000215223"/>
    </source>
</evidence>
<feature type="region of interest" description="Disordered" evidence="1">
    <location>
        <begin position="223"/>
        <end position="242"/>
    </location>
</feature>
<organism evidence="2 3">
    <name type="scientific">Amycolatopsis thailandensis</name>
    <dbReference type="NCBI Taxonomy" id="589330"/>
    <lineage>
        <taxon>Bacteria</taxon>
        <taxon>Bacillati</taxon>
        <taxon>Actinomycetota</taxon>
        <taxon>Actinomycetes</taxon>
        <taxon>Pseudonocardiales</taxon>
        <taxon>Pseudonocardiaceae</taxon>
        <taxon>Amycolatopsis</taxon>
    </lineage>
</organism>
<keyword evidence="3" id="KW-1185">Reference proteome</keyword>
<dbReference type="RefSeq" id="WP_093939212.1">
    <property type="nucleotide sequence ID" value="NZ_NMQT01000190.1"/>
</dbReference>
<name>A0A229RC65_9PSEU</name>
<feature type="compositionally biased region" description="Basic and acidic residues" evidence="1">
    <location>
        <begin position="225"/>
        <end position="234"/>
    </location>
</feature>
<protein>
    <submittedName>
        <fullName evidence="2">Uncharacterized protein</fullName>
    </submittedName>
</protein>
<dbReference type="AlphaFoldDB" id="A0A229RC65"/>
<dbReference type="EMBL" id="NMQT01000190">
    <property type="protein sequence ID" value="OXM44260.1"/>
    <property type="molecule type" value="Genomic_DNA"/>
</dbReference>
<evidence type="ECO:0000256" key="1">
    <source>
        <dbReference type="SAM" id="MobiDB-lite"/>
    </source>
</evidence>
<dbReference type="OrthoDB" id="3688979at2"/>
<reference evidence="2 3" key="1">
    <citation type="submission" date="2017-07" db="EMBL/GenBank/DDBJ databases">
        <title>Amycolatopsis thailandensis Genome sequencing and assembly.</title>
        <authorList>
            <person name="Kaur N."/>
            <person name="Mayilraj S."/>
        </authorList>
    </citation>
    <scope>NUCLEOTIDE SEQUENCE [LARGE SCALE GENOMIC DNA]</scope>
    <source>
        <strain evidence="2 3">JCM 16380</strain>
    </source>
</reference>
<evidence type="ECO:0000313" key="2">
    <source>
        <dbReference type="EMBL" id="OXM44260.1"/>
    </source>
</evidence>
<proteinExistence type="predicted"/>
<dbReference type="Proteomes" id="UP000215223">
    <property type="component" value="Unassembled WGS sequence"/>
</dbReference>
<comment type="caution">
    <text evidence="2">The sequence shown here is derived from an EMBL/GenBank/DDBJ whole genome shotgun (WGS) entry which is preliminary data.</text>
</comment>
<accession>A0A229RC65</accession>